<organism evidence="1 2">
    <name type="scientific">Thelephora ganbajun</name>
    <name type="common">Ganba fungus</name>
    <dbReference type="NCBI Taxonomy" id="370292"/>
    <lineage>
        <taxon>Eukaryota</taxon>
        <taxon>Fungi</taxon>
        <taxon>Dikarya</taxon>
        <taxon>Basidiomycota</taxon>
        <taxon>Agaricomycotina</taxon>
        <taxon>Agaricomycetes</taxon>
        <taxon>Thelephorales</taxon>
        <taxon>Thelephoraceae</taxon>
        <taxon>Thelephora</taxon>
    </lineage>
</organism>
<protein>
    <submittedName>
        <fullName evidence="1">Uncharacterized protein</fullName>
    </submittedName>
</protein>
<accession>A0ACB6ZEH0</accession>
<gene>
    <name evidence="1" type="ORF">BDM02DRAFT_2520924</name>
</gene>
<evidence type="ECO:0000313" key="1">
    <source>
        <dbReference type="EMBL" id="KAF9647738.1"/>
    </source>
</evidence>
<reference evidence="1" key="2">
    <citation type="journal article" date="2020" name="Nat. Commun.">
        <title>Large-scale genome sequencing of mycorrhizal fungi provides insights into the early evolution of symbiotic traits.</title>
        <authorList>
            <person name="Miyauchi S."/>
            <person name="Kiss E."/>
            <person name="Kuo A."/>
            <person name="Drula E."/>
            <person name="Kohler A."/>
            <person name="Sanchez-Garcia M."/>
            <person name="Morin E."/>
            <person name="Andreopoulos B."/>
            <person name="Barry K.W."/>
            <person name="Bonito G."/>
            <person name="Buee M."/>
            <person name="Carver A."/>
            <person name="Chen C."/>
            <person name="Cichocki N."/>
            <person name="Clum A."/>
            <person name="Culley D."/>
            <person name="Crous P.W."/>
            <person name="Fauchery L."/>
            <person name="Girlanda M."/>
            <person name="Hayes R.D."/>
            <person name="Keri Z."/>
            <person name="LaButti K."/>
            <person name="Lipzen A."/>
            <person name="Lombard V."/>
            <person name="Magnuson J."/>
            <person name="Maillard F."/>
            <person name="Murat C."/>
            <person name="Nolan M."/>
            <person name="Ohm R.A."/>
            <person name="Pangilinan J."/>
            <person name="Pereira M.F."/>
            <person name="Perotto S."/>
            <person name="Peter M."/>
            <person name="Pfister S."/>
            <person name="Riley R."/>
            <person name="Sitrit Y."/>
            <person name="Stielow J.B."/>
            <person name="Szollosi G."/>
            <person name="Zifcakova L."/>
            <person name="Stursova M."/>
            <person name="Spatafora J.W."/>
            <person name="Tedersoo L."/>
            <person name="Vaario L.M."/>
            <person name="Yamada A."/>
            <person name="Yan M."/>
            <person name="Wang P."/>
            <person name="Xu J."/>
            <person name="Bruns T."/>
            <person name="Baldrian P."/>
            <person name="Vilgalys R."/>
            <person name="Dunand C."/>
            <person name="Henrissat B."/>
            <person name="Grigoriev I.V."/>
            <person name="Hibbett D."/>
            <person name="Nagy L.G."/>
            <person name="Martin F.M."/>
        </authorList>
    </citation>
    <scope>NUCLEOTIDE SEQUENCE</scope>
    <source>
        <strain evidence="1">P2</strain>
    </source>
</reference>
<name>A0ACB6ZEH0_THEGA</name>
<reference evidence="1" key="1">
    <citation type="submission" date="2019-10" db="EMBL/GenBank/DDBJ databases">
        <authorList>
            <consortium name="DOE Joint Genome Institute"/>
            <person name="Kuo A."/>
            <person name="Miyauchi S."/>
            <person name="Kiss E."/>
            <person name="Drula E."/>
            <person name="Kohler A."/>
            <person name="Sanchez-Garcia M."/>
            <person name="Andreopoulos B."/>
            <person name="Barry K.W."/>
            <person name="Bonito G."/>
            <person name="Buee M."/>
            <person name="Carver A."/>
            <person name="Chen C."/>
            <person name="Cichocki N."/>
            <person name="Clum A."/>
            <person name="Culley D."/>
            <person name="Crous P.W."/>
            <person name="Fauchery L."/>
            <person name="Girlanda M."/>
            <person name="Hayes R."/>
            <person name="Keri Z."/>
            <person name="Labutti K."/>
            <person name="Lipzen A."/>
            <person name="Lombard V."/>
            <person name="Magnuson J."/>
            <person name="Maillard F."/>
            <person name="Morin E."/>
            <person name="Murat C."/>
            <person name="Nolan M."/>
            <person name="Ohm R."/>
            <person name="Pangilinan J."/>
            <person name="Pereira M."/>
            <person name="Perotto S."/>
            <person name="Peter M."/>
            <person name="Riley R."/>
            <person name="Sitrit Y."/>
            <person name="Stielow B."/>
            <person name="Szollosi G."/>
            <person name="Zifcakova L."/>
            <person name="Stursova M."/>
            <person name="Spatafora J.W."/>
            <person name="Tedersoo L."/>
            <person name="Vaario L.-M."/>
            <person name="Yamada A."/>
            <person name="Yan M."/>
            <person name="Wang P."/>
            <person name="Xu J."/>
            <person name="Bruns T."/>
            <person name="Baldrian P."/>
            <person name="Vilgalys R."/>
            <person name="Henrissat B."/>
            <person name="Grigoriev I.V."/>
            <person name="Hibbett D."/>
            <person name="Nagy L.G."/>
            <person name="Martin F.M."/>
        </authorList>
    </citation>
    <scope>NUCLEOTIDE SEQUENCE</scope>
    <source>
        <strain evidence="1">P2</strain>
    </source>
</reference>
<comment type="caution">
    <text evidence="1">The sequence shown here is derived from an EMBL/GenBank/DDBJ whole genome shotgun (WGS) entry which is preliminary data.</text>
</comment>
<evidence type="ECO:0000313" key="2">
    <source>
        <dbReference type="Proteomes" id="UP000886501"/>
    </source>
</evidence>
<dbReference type="EMBL" id="MU118027">
    <property type="protein sequence ID" value="KAF9647738.1"/>
    <property type="molecule type" value="Genomic_DNA"/>
</dbReference>
<sequence>MFLLGSTNRPKTMWPPRRTLRETLKTWNQESAEDGCVSKPDRSDLSPTYLRHPTLAFADFENKLRPSFSSTRRPLFSLYQLFLRFPDPPCLSLGMLLPCFALFRFLFPPPSSPQASFFLTSLSPPILSSILCVHSRLVAPRLVPTAVCSNPVAPFIMVSDPMDAPYGTDATCVIKSHCFPFSEGLQGALKGSAARGCSETGASDLPLAGRSG</sequence>
<proteinExistence type="predicted"/>
<keyword evidence="2" id="KW-1185">Reference proteome</keyword>
<dbReference type="Proteomes" id="UP000886501">
    <property type="component" value="Unassembled WGS sequence"/>
</dbReference>